<reference evidence="2 3" key="1">
    <citation type="submission" date="2023-08" db="EMBL/GenBank/DDBJ databases">
        <title>Whole-genome sequencing of halo(alkali)philic microorganisms from hypersaline lakes.</title>
        <authorList>
            <person name="Sorokin D.Y."/>
            <person name="Abbas B."/>
            <person name="Merkel A.Y."/>
        </authorList>
    </citation>
    <scope>NUCLEOTIDE SEQUENCE [LARGE SCALE GENOMIC DNA]</scope>
    <source>
        <strain evidence="2 3">AB-CW4</strain>
    </source>
</reference>
<proteinExistence type="predicted"/>
<keyword evidence="3" id="KW-1185">Reference proteome</keyword>
<dbReference type="Proteomes" id="UP001239019">
    <property type="component" value="Unassembled WGS sequence"/>
</dbReference>
<protein>
    <submittedName>
        <fullName evidence="2">Uncharacterized protein</fullName>
    </submittedName>
</protein>
<dbReference type="RefSeq" id="WP_306727761.1">
    <property type="nucleotide sequence ID" value="NZ_JAVDDT010000002.1"/>
</dbReference>
<evidence type="ECO:0000313" key="2">
    <source>
        <dbReference type="EMBL" id="MDQ2069277.1"/>
    </source>
</evidence>
<sequence>MSTRTPGHNERPSDIGKPARSPAPPDRRGQDILDAALEAAGMPPDTDPQELLDWIEEQRDEPYVEDPIYTTKKGKPCNWREDWEAIWTTDCGLTWGFPDGGPEESRVRYCPQCGSTVHINHYQEDEGEAA</sequence>
<accession>A0ABU0W5I4</accession>
<comment type="caution">
    <text evidence="2">The sequence shown here is derived from an EMBL/GenBank/DDBJ whole genome shotgun (WGS) entry which is preliminary data.</text>
</comment>
<dbReference type="EMBL" id="JAVDDT010000002">
    <property type="protein sequence ID" value="MDQ2069277.1"/>
    <property type="molecule type" value="Genomic_DNA"/>
</dbReference>
<evidence type="ECO:0000313" key="3">
    <source>
        <dbReference type="Proteomes" id="UP001239019"/>
    </source>
</evidence>
<name>A0ABU0W5I4_9GAMM</name>
<gene>
    <name evidence="2" type="ORF">RBH19_05285</name>
</gene>
<feature type="region of interest" description="Disordered" evidence="1">
    <location>
        <begin position="1"/>
        <end position="29"/>
    </location>
</feature>
<evidence type="ECO:0000256" key="1">
    <source>
        <dbReference type="SAM" id="MobiDB-lite"/>
    </source>
</evidence>
<organism evidence="2 3">
    <name type="scientific">Natronospira bacteriovora</name>
    <dbReference type="NCBI Taxonomy" id="3069753"/>
    <lineage>
        <taxon>Bacteria</taxon>
        <taxon>Pseudomonadati</taxon>
        <taxon>Pseudomonadota</taxon>
        <taxon>Gammaproteobacteria</taxon>
        <taxon>Natronospirales</taxon>
        <taxon>Natronospiraceae</taxon>
        <taxon>Natronospira</taxon>
    </lineage>
</organism>